<dbReference type="Proteomes" id="UP000292402">
    <property type="component" value="Unassembled WGS sequence"/>
</dbReference>
<accession>A0A4Q4MD06</accession>
<dbReference type="Pfam" id="PF06985">
    <property type="entry name" value="HET"/>
    <property type="match status" value="1"/>
</dbReference>
<dbReference type="Pfam" id="PF26639">
    <property type="entry name" value="Het-6_barrel"/>
    <property type="match status" value="1"/>
</dbReference>
<dbReference type="PANTHER" id="PTHR24148">
    <property type="entry name" value="ANKYRIN REPEAT DOMAIN-CONTAINING PROTEIN 39 HOMOLOG-RELATED"/>
    <property type="match status" value="1"/>
</dbReference>
<protein>
    <recommendedName>
        <fullName evidence="1">Heterokaryon incompatibility domain-containing protein</fullName>
    </recommendedName>
</protein>
<feature type="domain" description="Heterokaryon incompatibility" evidence="1">
    <location>
        <begin position="47"/>
        <end position="202"/>
    </location>
</feature>
<dbReference type="EMBL" id="PDXA01000025">
    <property type="protein sequence ID" value="RYN47650.1"/>
    <property type="molecule type" value="Genomic_DNA"/>
</dbReference>
<gene>
    <name evidence="2" type="ORF">AA0114_g7625</name>
</gene>
<reference evidence="3" key="1">
    <citation type="journal article" date="2019" name="bioRxiv">
        <title>Genomics, evolutionary history and diagnostics of the Alternaria alternata species group including apple and Asian pear pathotypes.</title>
        <authorList>
            <person name="Armitage A.D."/>
            <person name="Cockerton H.M."/>
            <person name="Sreenivasaprasad S."/>
            <person name="Woodhall J.W."/>
            <person name="Lane C.R."/>
            <person name="Harrison R.J."/>
            <person name="Clarkson J.P."/>
        </authorList>
    </citation>
    <scope>NUCLEOTIDE SEQUENCE [LARGE SCALE GENOMIC DNA]</scope>
    <source>
        <strain evidence="3">FERA 1082</strain>
    </source>
</reference>
<comment type="caution">
    <text evidence="2">The sequence shown here is derived from an EMBL/GenBank/DDBJ whole genome shotgun (WGS) entry which is preliminary data.</text>
</comment>
<dbReference type="AlphaFoldDB" id="A0A4Q4MD06"/>
<proteinExistence type="predicted"/>
<name>A0A4Q4MD06_9PLEO</name>
<dbReference type="PANTHER" id="PTHR24148:SF64">
    <property type="entry name" value="HETEROKARYON INCOMPATIBILITY DOMAIN-CONTAINING PROTEIN"/>
    <property type="match status" value="1"/>
</dbReference>
<evidence type="ECO:0000313" key="2">
    <source>
        <dbReference type="EMBL" id="RYN47650.1"/>
    </source>
</evidence>
<evidence type="ECO:0000259" key="1">
    <source>
        <dbReference type="Pfam" id="PF06985"/>
    </source>
</evidence>
<organism evidence="2 3">
    <name type="scientific">Alternaria tenuissima</name>
    <dbReference type="NCBI Taxonomy" id="119927"/>
    <lineage>
        <taxon>Eukaryota</taxon>
        <taxon>Fungi</taxon>
        <taxon>Dikarya</taxon>
        <taxon>Ascomycota</taxon>
        <taxon>Pezizomycotina</taxon>
        <taxon>Dothideomycetes</taxon>
        <taxon>Pleosporomycetidae</taxon>
        <taxon>Pleosporales</taxon>
        <taxon>Pleosporineae</taxon>
        <taxon>Pleosporaceae</taxon>
        <taxon>Alternaria</taxon>
        <taxon>Alternaria sect. Alternaria</taxon>
        <taxon>Alternaria alternata complex</taxon>
    </lineage>
</organism>
<dbReference type="InterPro" id="IPR010730">
    <property type="entry name" value="HET"/>
</dbReference>
<evidence type="ECO:0000313" key="3">
    <source>
        <dbReference type="Proteomes" id="UP000292402"/>
    </source>
</evidence>
<dbReference type="InterPro" id="IPR052895">
    <property type="entry name" value="HetReg/Transcr_Mod"/>
</dbReference>
<sequence>MPGSLYYAQRILNGRTFRLLHIDPAIDQHQQLECTCRLYNIDNAPQYEALSYVWGSPTPSVEILCNGQSIAIAPELSYALKRLRLPDSERIIWADAICINQEDNPEKSHQVPLMGSIYSSAKRAVVWLGPGEVQHTRRAFDCCRRVAAACGLFDYFCGRDPGHSERHDELPLSERWFDLSAFSSLLELFNRPWFSRIWCIQEIRLAEDALVMWGDNEISWTDLSVSASWMFDRSGLRDYSDPVTSLLEDIPVENADMMSGKDMYRLLDALDHFRVGFQASNLRDKVYGLLNLVSSRFEVEALDVDYDKSVGRVYADTVLVDIQLRWRLTAFARITHPANYDGPGIEDFENPKDFKEKSDYRSWAPRWDRIEVAEKLGIDDADCPWSACGENSTAVIVAKPSEPAQLCLKGVIYGRVDEVGRIMDYYNLKDPEYAGDPKFDSDNENADEIVPDGTDINSGYDPTERHPYIDNFERIDVESSPEKFARTLTAGRWGLAGNYLELLSSKKQARHSAACIHLLLRLLHIQEFGEEGEYVNNADSLQFQTDAHHACEQRRIFWTDKKSYGLGPHCMRSGDVVVVLYGGNTPYILRPRGDGYIFMGQAYVDEIMHGEMFHDSEKFALQEQVFCLI</sequence>